<feature type="binding site" evidence="2">
    <location>
        <position position="71"/>
    </location>
    <ligand>
        <name>Fe cation</name>
        <dbReference type="ChEBI" id="CHEBI:24875"/>
        <label>2</label>
    </ligand>
</feature>
<dbReference type="Pfam" id="PF13277">
    <property type="entry name" value="YmdB"/>
    <property type="match status" value="1"/>
</dbReference>
<evidence type="ECO:0000256" key="1">
    <source>
        <dbReference type="PIRSR" id="PIRSR004789-50"/>
    </source>
</evidence>
<dbReference type="Proteomes" id="UP000230564">
    <property type="component" value="Unassembled WGS sequence"/>
</dbReference>
<feature type="binding site" evidence="2">
    <location>
        <position position="181"/>
    </location>
    <ligand>
        <name>Fe cation</name>
        <dbReference type="ChEBI" id="CHEBI:24875"/>
        <label>2</label>
    </ligand>
</feature>
<protein>
    <submittedName>
        <fullName evidence="3">Metallophosphoesterase</fullName>
    </submittedName>
</protein>
<feature type="binding site" evidence="2">
    <location>
        <position position="44"/>
    </location>
    <ligand>
        <name>Fe cation</name>
        <dbReference type="ChEBI" id="CHEBI:24875"/>
        <label>1</label>
    </ligand>
</feature>
<feature type="binding site" evidence="2">
    <location>
        <position position="43"/>
    </location>
    <ligand>
        <name>Fe cation</name>
        <dbReference type="ChEBI" id="CHEBI:24875"/>
        <label>2</label>
    </ligand>
</feature>
<dbReference type="InterPro" id="IPR029052">
    <property type="entry name" value="Metallo-depent_PP-like"/>
</dbReference>
<evidence type="ECO:0000313" key="4">
    <source>
        <dbReference type="Proteomes" id="UP000230564"/>
    </source>
</evidence>
<comment type="caution">
    <text evidence="3">The sequence shown here is derived from an EMBL/GenBank/DDBJ whole genome shotgun (WGS) entry which is preliminary data.</text>
</comment>
<dbReference type="InterPro" id="IPR005235">
    <property type="entry name" value="YmdB-like"/>
</dbReference>
<dbReference type="GO" id="GO:0004113">
    <property type="term" value="F:2',3'-cyclic-nucleotide 3'-phosphodiesterase activity"/>
    <property type="evidence" value="ECO:0007669"/>
    <property type="project" value="TreeGrafter"/>
</dbReference>
<proteinExistence type="predicted"/>
<keyword evidence="2" id="KW-0479">Metal-binding</keyword>
<sequence>MPAKSKIIFLGDVVGSLGRQAVKEVLPQWQKKYRPDIVIANIENLAHGKGVTIKTLQNMRDAGVGIFTGGNHIWAKHDLNELASETDFAICCPANDSRTPQKYLYQITKINNQKWVVVALIGRTFMEDDNSSNPFLKIDKILPKLPPNANIIIDLHAEATSEKRAMGFYLDGKVSAVLGTHTHIPTADAQILPKGTGYLTDVGMIGPYYSVLGIKTEIIIDKFLTDTHIRHELPETGQIEINAVLLEIDNQTHHTNKIRLMREVID</sequence>
<organism evidence="3 4">
    <name type="scientific">Candidatus Komeilibacteria bacterium CG11_big_fil_rev_8_21_14_0_20_36_20</name>
    <dbReference type="NCBI Taxonomy" id="1974477"/>
    <lineage>
        <taxon>Bacteria</taxon>
        <taxon>Candidatus Komeiliibacteriota</taxon>
    </lineage>
</organism>
<gene>
    <name evidence="3" type="ORF">COV55_00150</name>
</gene>
<dbReference type="GO" id="GO:0046872">
    <property type="term" value="F:metal ion binding"/>
    <property type="evidence" value="ECO:0007669"/>
    <property type="project" value="UniProtKB-KW"/>
</dbReference>
<dbReference type="SUPFAM" id="SSF56300">
    <property type="entry name" value="Metallo-dependent phosphatases"/>
    <property type="match status" value="1"/>
</dbReference>
<feature type="binding site" evidence="2">
    <location>
        <position position="43"/>
    </location>
    <ligand>
        <name>Fe cation</name>
        <dbReference type="ChEBI" id="CHEBI:24875"/>
        <label>1</label>
    </ligand>
</feature>
<accession>A0A2H0NEI2</accession>
<evidence type="ECO:0000256" key="2">
    <source>
        <dbReference type="PIRSR" id="PIRSR004789-51"/>
    </source>
</evidence>
<dbReference type="PIRSF" id="PIRSF004789">
    <property type="entry name" value="DR1281"/>
    <property type="match status" value="1"/>
</dbReference>
<evidence type="ECO:0000313" key="3">
    <source>
        <dbReference type="EMBL" id="PIR07300.1"/>
    </source>
</evidence>
<feature type="binding site" evidence="2">
    <location>
        <position position="12"/>
    </location>
    <ligand>
        <name>Fe cation</name>
        <dbReference type="ChEBI" id="CHEBI:24875"/>
        <label>1</label>
    </ligand>
</feature>
<dbReference type="PANTHER" id="PTHR36303">
    <property type="entry name" value="2',3'-CYCLIC-NUCLEOTIDE 2'-PHOSPHODIESTERASE"/>
    <property type="match status" value="1"/>
</dbReference>
<reference evidence="3 4" key="1">
    <citation type="submission" date="2017-09" db="EMBL/GenBank/DDBJ databases">
        <title>Depth-based differentiation of microbial function through sediment-hosted aquifers and enrichment of novel symbionts in the deep terrestrial subsurface.</title>
        <authorList>
            <person name="Probst A.J."/>
            <person name="Ladd B."/>
            <person name="Jarett J.K."/>
            <person name="Geller-Mcgrath D.E."/>
            <person name="Sieber C.M."/>
            <person name="Emerson J.B."/>
            <person name="Anantharaman K."/>
            <person name="Thomas B.C."/>
            <person name="Malmstrom R."/>
            <person name="Stieglmeier M."/>
            <person name="Klingl A."/>
            <person name="Woyke T."/>
            <person name="Ryan C.M."/>
            <person name="Banfield J.F."/>
        </authorList>
    </citation>
    <scope>NUCLEOTIDE SEQUENCE [LARGE SCALE GENOMIC DNA]</scope>
    <source>
        <strain evidence="3">CG11_big_fil_rev_8_21_14_0_20_36_20</strain>
    </source>
</reference>
<feature type="binding site" evidence="2">
    <location>
        <position position="183"/>
    </location>
    <ligand>
        <name>Fe cation</name>
        <dbReference type="ChEBI" id="CHEBI:24875"/>
        <label>1</label>
    </ligand>
</feature>
<feature type="binding site" evidence="2">
    <location>
        <position position="156"/>
    </location>
    <ligand>
        <name>Fe cation</name>
        <dbReference type="ChEBI" id="CHEBI:24875"/>
        <label>2</label>
    </ligand>
</feature>
<name>A0A2H0NEI2_9BACT</name>
<feature type="active site" description="Proton donor" evidence="1">
    <location>
        <position position="72"/>
    </location>
</feature>
<dbReference type="AlphaFoldDB" id="A0A2H0NEI2"/>
<dbReference type="Gene3D" id="3.60.21.10">
    <property type="match status" value="1"/>
</dbReference>
<dbReference type="EMBL" id="PCWQ01000004">
    <property type="protein sequence ID" value="PIR07300.1"/>
    <property type="molecule type" value="Genomic_DNA"/>
</dbReference>
<dbReference type="PANTHER" id="PTHR36303:SF1">
    <property type="entry name" value="2',3'-CYCLIC-NUCLEOTIDE 2'-PHOSPHODIESTERASE"/>
    <property type="match status" value="1"/>
</dbReference>